<dbReference type="SMART" id="SM00382">
    <property type="entry name" value="AAA"/>
    <property type="match status" value="3"/>
</dbReference>
<feature type="compositionally biased region" description="Basic residues" evidence="4">
    <location>
        <begin position="340"/>
        <end position="350"/>
    </location>
</feature>
<reference evidence="6 7" key="1">
    <citation type="submission" date="2016-03" db="EMBL/GenBank/DDBJ databases">
        <authorList>
            <person name="Ploux O."/>
        </authorList>
    </citation>
    <scope>NUCLEOTIDE SEQUENCE [LARGE SCALE GENOMIC DNA]</scope>
    <source>
        <strain evidence="6 7">UAMH 11012</strain>
    </source>
</reference>
<dbReference type="Gene3D" id="1.10.8.60">
    <property type="match status" value="2"/>
</dbReference>
<dbReference type="Proteomes" id="UP000184330">
    <property type="component" value="Unassembled WGS sequence"/>
</dbReference>
<dbReference type="PANTHER" id="PTHR43392:SF2">
    <property type="entry name" value="AAA-TYPE ATPASE FAMILY PROTEIN _ ANKYRIN REPEAT FAMILY PROTEIN"/>
    <property type="match status" value="1"/>
</dbReference>
<evidence type="ECO:0000256" key="1">
    <source>
        <dbReference type="ARBA" id="ARBA00010378"/>
    </source>
</evidence>
<keyword evidence="6" id="KW-0378">Hydrolase</keyword>
<dbReference type="InterPro" id="IPR003593">
    <property type="entry name" value="AAA+_ATPase"/>
</dbReference>
<dbReference type="CDD" id="cd00009">
    <property type="entry name" value="AAA"/>
    <property type="match status" value="2"/>
</dbReference>
<feature type="domain" description="AAA+ ATPase" evidence="5">
    <location>
        <begin position="1129"/>
        <end position="1270"/>
    </location>
</feature>
<feature type="compositionally biased region" description="Basic and acidic residues" evidence="4">
    <location>
        <begin position="667"/>
        <end position="694"/>
    </location>
</feature>
<dbReference type="Pfam" id="PF00004">
    <property type="entry name" value="AAA"/>
    <property type="match status" value="3"/>
</dbReference>
<feature type="compositionally biased region" description="Acidic residues" evidence="4">
    <location>
        <begin position="769"/>
        <end position="778"/>
    </location>
</feature>
<accession>A0A1L7XU36</accession>
<feature type="compositionally biased region" description="Low complexity" evidence="4">
    <location>
        <begin position="696"/>
        <end position="706"/>
    </location>
</feature>
<gene>
    <name evidence="6" type="ORF">PAC_18424</name>
</gene>
<evidence type="ECO:0000256" key="3">
    <source>
        <dbReference type="ARBA" id="ARBA00022840"/>
    </source>
</evidence>
<dbReference type="EMBL" id="FJOG01000056">
    <property type="protein sequence ID" value="CZR68525.1"/>
    <property type="molecule type" value="Genomic_DNA"/>
</dbReference>
<comment type="similarity">
    <text evidence="1">Belongs to the CbxX/CfxQ family.</text>
</comment>
<dbReference type="FunFam" id="1.10.8.60:FF:000160">
    <property type="entry name" value="WGS project CABT00000000 data, contig 2.55"/>
    <property type="match status" value="1"/>
</dbReference>
<feature type="region of interest" description="Disordered" evidence="4">
    <location>
        <begin position="293"/>
        <end position="356"/>
    </location>
</feature>
<keyword evidence="6" id="KW-0347">Helicase</keyword>
<feature type="compositionally biased region" description="Polar residues" evidence="4">
    <location>
        <begin position="83"/>
        <end position="100"/>
    </location>
</feature>
<dbReference type="InterPro" id="IPR003959">
    <property type="entry name" value="ATPase_AAA_core"/>
</dbReference>
<dbReference type="Pfam" id="PF17866">
    <property type="entry name" value="AAA_lid_6"/>
    <property type="match status" value="2"/>
</dbReference>
<dbReference type="FunFam" id="3.40.50.300:FF:000216">
    <property type="entry name" value="Type VII secretion ATPase EccA"/>
    <property type="match status" value="2"/>
</dbReference>
<feature type="domain" description="AAA+ ATPase" evidence="5">
    <location>
        <begin position="396"/>
        <end position="532"/>
    </location>
</feature>
<evidence type="ECO:0000313" key="7">
    <source>
        <dbReference type="Proteomes" id="UP000184330"/>
    </source>
</evidence>
<dbReference type="PRINTS" id="PR00819">
    <property type="entry name" value="CBXCFQXSUPER"/>
</dbReference>
<evidence type="ECO:0000256" key="2">
    <source>
        <dbReference type="ARBA" id="ARBA00022741"/>
    </source>
</evidence>
<dbReference type="GO" id="GO:0005524">
    <property type="term" value="F:ATP binding"/>
    <property type="evidence" value="ECO:0007669"/>
    <property type="project" value="UniProtKB-KW"/>
</dbReference>
<feature type="compositionally biased region" description="Basic and acidic residues" evidence="4">
    <location>
        <begin position="708"/>
        <end position="724"/>
    </location>
</feature>
<organism evidence="6 7">
    <name type="scientific">Phialocephala subalpina</name>
    <dbReference type="NCBI Taxonomy" id="576137"/>
    <lineage>
        <taxon>Eukaryota</taxon>
        <taxon>Fungi</taxon>
        <taxon>Dikarya</taxon>
        <taxon>Ascomycota</taxon>
        <taxon>Pezizomycotina</taxon>
        <taxon>Leotiomycetes</taxon>
        <taxon>Helotiales</taxon>
        <taxon>Mollisiaceae</taxon>
        <taxon>Phialocephala</taxon>
        <taxon>Phialocephala fortinii species complex</taxon>
    </lineage>
</organism>
<dbReference type="OrthoDB" id="2423195at2759"/>
<feature type="region of interest" description="Disordered" evidence="4">
    <location>
        <begin position="623"/>
        <end position="778"/>
    </location>
</feature>
<dbReference type="InterPro" id="IPR027417">
    <property type="entry name" value="P-loop_NTPase"/>
</dbReference>
<feature type="compositionally biased region" description="Basic and acidic residues" evidence="4">
    <location>
        <begin position="734"/>
        <end position="749"/>
    </location>
</feature>
<dbReference type="GO" id="GO:0004386">
    <property type="term" value="F:helicase activity"/>
    <property type="evidence" value="ECO:0007669"/>
    <property type="project" value="UniProtKB-KW"/>
</dbReference>
<name>A0A1L7XU36_9HELO</name>
<evidence type="ECO:0000259" key="5">
    <source>
        <dbReference type="SMART" id="SM00382"/>
    </source>
</evidence>
<dbReference type="PANTHER" id="PTHR43392">
    <property type="entry name" value="AAA-TYPE ATPASE FAMILY PROTEIN / ANKYRIN REPEAT FAMILY PROTEIN"/>
    <property type="match status" value="1"/>
</dbReference>
<dbReference type="STRING" id="576137.A0A1L7XU36"/>
<dbReference type="SUPFAM" id="SSF52540">
    <property type="entry name" value="P-loop containing nucleoside triphosphate hydrolases"/>
    <property type="match status" value="3"/>
</dbReference>
<keyword evidence="2" id="KW-0547">Nucleotide-binding</keyword>
<dbReference type="InterPro" id="IPR041627">
    <property type="entry name" value="AAA_lid_6"/>
</dbReference>
<dbReference type="InterPro" id="IPR050773">
    <property type="entry name" value="CbxX/CfxQ_RuBisCO_ESX"/>
</dbReference>
<evidence type="ECO:0000256" key="4">
    <source>
        <dbReference type="SAM" id="MobiDB-lite"/>
    </source>
</evidence>
<protein>
    <submittedName>
        <fullName evidence="6">Related to ECM32-DNA dependent ATPase/DNA helicase B</fullName>
    </submittedName>
</protein>
<dbReference type="FunFam" id="1.10.8.60:FF:000159">
    <property type="entry name" value="p-loop containing nucleoside triphosphate hydrolase protein"/>
    <property type="match status" value="1"/>
</dbReference>
<feature type="compositionally biased region" description="Basic and acidic residues" evidence="4">
    <location>
        <begin position="648"/>
        <end position="659"/>
    </location>
</feature>
<keyword evidence="7" id="KW-1185">Reference proteome</keyword>
<dbReference type="InterPro" id="IPR000641">
    <property type="entry name" value="CbxX/CfxQ"/>
</dbReference>
<feature type="region of interest" description="Disordered" evidence="4">
    <location>
        <begin position="82"/>
        <end position="101"/>
    </location>
</feature>
<feature type="compositionally biased region" description="Low complexity" evidence="4">
    <location>
        <begin position="296"/>
        <end position="311"/>
    </location>
</feature>
<keyword evidence="3" id="KW-0067">ATP-binding</keyword>
<dbReference type="GO" id="GO:0016887">
    <property type="term" value="F:ATP hydrolysis activity"/>
    <property type="evidence" value="ECO:0007669"/>
    <property type="project" value="InterPro"/>
</dbReference>
<feature type="domain" description="AAA+ ATPase" evidence="5">
    <location>
        <begin position="848"/>
        <end position="991"/>
    </location>
</feature>
<proteinExistence type="inferred from homology"/>
<evidence type="ECO:0000313" key="6">
    <source>
        <dbReference type="EMBL" id="CZR68525.1"/>
    </source>
</evidence>
<dbReference type="Gene3D" id="3.40.50.300">
    <property type="entry name" value="P-loop containing nucleotide triphosphate hydrolases"/>
    <property type="match status" value="3"/>
</dbReference>
<sequence length="1381" mass="152726">MLSHVPCCLQCSGSDLELSQHLLSQAIWSLESTAKTHEHFLQQTESSLESNFTQQTSALGQDIKQALQHLLILQDVLFRVGTGQDSSTPRPKPESISQPGIRNRSVVKKNLKARLYSYLGSSDRSFPLSDLLLTNPVLQIGRFQIPEDPIIQVRKKTRSPIVQDIEETVLDDVATVAASEENVSPSQEMLPHHNFIFLDHLLPLLRSVRISIELRYTGTEASIPSSIISDLATFEQSFQIQRDPLTDSIWNTDHQEQRIDVFYDSDNNLSYRLKCICPEGVVHDLDVYCPRNIPVESNDSGSESGSDTSSVKRSKKKKKQTSAYSRSSCDPSDEEEKATRKARQEKKRRKEMKEKREEAMKEINELVGLANVKDHVRNLLAKAKTMARQGIDIKGERYGTVLIGNSGTGKTTFASHYAKLLHGLGVIGSEEVKHTTGIYLADGGIPRAKLYIENLADRKGGVIFIDDAHYLLDDNHYGIRVLDYLLEQVDARKGKVVFILAGKEDKMMDVLGHGDKNLSGLLPYHIRFKDYTDDELCEILWHFMNKKLDGKAEVEGGKAGLYMRIAAKRVGRIRGSTQFANARSVDNLLSQILDRQAARLAKARAGKAAAEAEALRMLEAAEKKDESGAAMPANETTAADPLNSAALEKLEASEKKGEDECAIPAEEGTKADLPRTDTPPELKSADVAEAEKATVTKTDPGTSTDGTSDEKPTTDRQAPEKDVSAEVDLGQNKDQTEEVKESPEEKPDEPATDATKPESGSNSGSESGKEEDDDTTSEIDLVDEEDYKFSKEDIIGPNPSDAVLESPAWKKMQRLTGLKTVKESILGLLELVKTNYEREMEEKPPLKVSLNRLFLGPPGTGKTMVAKLYAQLLAEIGILSKGDVIIKNPSDLIGRYIGDSENNTRAALRSAMGSVFVLDEAYMMYSGGADGTGNESDSFRQGIMDTLVGEIQSEPGEDRCVLLLGYDDAMSEMLQNSNPGLSRRFPMSDAFWFQNFTLAELESILKSKLEDHVLEATEPAIKVAMDVLEKASTRVNFGNGGEVENLITKAKINYQKRMSSIPVPDRPKTWIFEPQDFDPEFDRGKSATANLKELFKDVIGCEEIIAKLEQYQRISQTMKLRGMDPKEYIPTNFVFKGPPGTGKTTTARKIAQIYYDMGHLADPSVVECSASDLIGKYVGHSGPKTTKVFERALGRVLFIDEAYRLTSGTNSCSFNSEVISELVDLLTKPKYAGKLIVILAGYADEMNSLLSTNPGLASRFPEEIHFPSLQPDHCLEILKIKLAKTGILCPILSQPRLSACKNLVRKMRFLSETKGWGNARDVETLAKGLAREAFSRVKGVDDILVCTADMVGNALDGMLKERRARGVVKQEGAPEVPKYDW</sequence>